<keyword evidence="2" id="KW-1185">Reference proteome</keyword>
<dbReference type="InterPro" id="IPR032675">
    <property type="entry name" value="LRR_dom_sf"/>
</dbReference>
<feature type="non-terminal residue" evidence="1">
    <location>
        <position position="121"/>
    </location>
</feature>
<evidence type="ECO:0000313" key="1">
    <source>
        <dbReference type="EMBL" id="MCH92423.1"/>
    </source>
</evidence>
<accession>A0A392MYM6</accession>
<gene>
    <name evidence="1" type="ORF">A2U01_0013362</name>
</gene>
<dbReference type="EMBL" id="LXQA010022658">
    <property type="protein sequence ID" value="MCH92423.1"/>
    <property type="molecule type" value="Genomic_DNA"/>
</dbReference>
<dbReference type="SUPFAM" id="SSF52047">
    <property type="entry name" value="RNI-like"/>
    <property type="match status" value="1"/>
</dbReference>
<dbReference type="AlphaFoldDB" id="A0A392MYM6"/>
<reference evidence="1 2" key="1">
    <citation type="journal article" date="2018" name="Front. Plant Sci.">
        <title>Red Clover (Trifolium pratense) and Zigzag Clover (T. medium) - A Picture of Genomic Similarities and Differences.</title>
        <authorList>
            <person name="Dluhosova J."/>
            <person name="Istvanek J."/>
            <person name="Nedelnik J."/>
            <person name="Repkova J."/>
        </authorList>
    </citation>
    <scope>NUCLEOTIDE SEQUENCE [LARGE SCALE GENOMIC DNA]</scope>
    <source>
        <strain evidence="2">cv. 10/8</strain>
        <tissue evidence="1">Leaf</tissue>
    </source>
</reference>
<protein>
    <submittedName>
        <fullName evidence="1">Disease resistance protein (CC-NBS-LRR class) family protein</fullName>
    </submittedName>
</protein>
<organism evidence="1 2">
    <name type="scientific">Trifolium medium</name>
    <dbReference type="NCBI Taxonomy" id="97028"/>
    <lineage>
        <taxon>Eukaryota</taxon>
        <taxon>Viridiplantae</taxon>
        <taxon>Streptophyta</taxon>
        <taxon>Embryophyta</taxon>
        <taxon>Tracheophyta</taxon>
        <taxon>Spermatophyta</taxon>
        <taxon>Magnoliopsida</taxon>
        <taxon>eudicotyledons</taxon>
        <taxon>Gunneridae</taxon>
        <taxon>Pentapetalae</taxon>
        <taxon>rosids</taxon>
        <taxon>fabids</taxon>
        <taxon>Fabales</taxon>
        <taxon>Fabaceae</taxon>
        <taxon>Papilionoideae</taxon>
        <taxon>50 kb inversion clade</taxon>
        <taxon>NPAAA clade</taxon>
        <taxon>Hologalegina</taxon>
        <taxon>IRL clade</taxon>
        <taxon>Trifolieae</taxon>
        <taxon>Trifolium</taxon>
    </lineage>
</organism>
<evidence type="ECO:0000313" key="2">
    <source>
        <dbReference type="Proteomes" id="UP000265520"/>
    </source>
</evidence>
<proteinExistence type="predicted"/>
<comment type="caution">
    <text evidence="1">The sequence shown here is derived from an EMBL/GenBank/DDBJ whole genome shotgun (WGS) entry which is preliminary data.</text>
</comment>
<name>A0A392MYM6_9FABA</name>
<dbReference type="Gene3D" id="3.80.10.10">
    <property type="entry name" value="Ribonuclease Inhibitor"/>
    <property type="match status" value="1"/>
</dbReference>
<dbReference type="Proteomes" id="UP000265520">
    <property type="component" value="Unassembled WGS sequence"/>
</dbReference>
<sequence length="121" mass="13531">MTGGEVNLDHPPLPQFRGLSQLIINKCPKLIDLPTFQNVEELQLCESMVKPLKETLDMASSSSSTPLSLLKTVWMVKDCEGYDDGVVTLPSRMCDMPSLEHIKIMGCHNLESLPKEMDRLT</sequence>